<name>A0A317XHC0_9BASI</name>
<feature type="coiled-coil region" evidence="12">
    <location>
        <begin position="497"/>
        <end position="570"/>
    </location>
</feature>
<dbReference type="Gene3D" id="3.40.50.300">
    <property type="entry name" value="P-loop containing nucleotide triphosphate hydrolases"/>
    <property type="match status" value="2"/>
</dbReference>
<keyword evidence="8 12" id="KW-0175">Coiled coil</keyword>
<keyword evidence="9" id="KW-0233">DNA recombination</keyword>
<keyword evidence="11" id="KW-0539">Nucleus</keyword>
<dbReference type="Pfam" id="PF02463">
    <property type="entry name" value="SMC_N"/>
    <property type="match status" value="1"/>
</dbReference>
<feature type="compositionally biased region" description="Polar residues" evidence="13">
    <location>
        <begin position="59"/>
        <end position="73"/>
    </location>
</feature>
<evidence type="ECO:0000256" key="12">
    <source>
        <dbReference type="SAM" id="Coils"/>
    </source>
</evidence>
<evidence type="ECO:0000256" key="1">
    <source>
        <dbReference type="ARBA" id="ARBA00004123"/>
    </source>
</evidence>
<keyword evidence="5" id="KW-0547">Nucleotide-binding</keyword>
<dbReference type="AlphaFoldDB" id="A0A317XHC0"/>
<evidence type="ECO:0000256" key="4">
    <source>
        <dbReference type="ARBA" id="ARBA00022454"/>
    </source>
</evidence>
<organism evidence="15 16">
    <name type="scientific">Testicularia cyperi</name>
    <dbReference type="NCBI Taxonomy" id="1882483"/>
    <lineage>
        <taxon>Eukaryota</taxon>
        <taxon>Fungi</taxon>
        <taxon>Dikarya</taxon>
        <taxon>Basidiomycota</taxon>
        <taxon>Ustilaginomycotina</taxon>
        <taxon>Ustilaginomycetes</taxon>
        <taxon>Ustilaginales</taxon>
        <taxon>Anthracoideaceae</taxon>
        <taxon>Testicularia</taxon>
    </lineage>
</organism>
<dbReference type="GO" id="GO:0003697">
    <property type="term" value="F:single-stranded DNA binding"/>
    <property type="evidence" value="ECO:0007669"/>
    <property type="project" value="TreeGrafter"/>
</dbReference>
<dbReference type="FunCoup" id="A0A317XHC0">
    <property type="interactions" value="465"/>
</dbReference>
<evidence type="ECO:0000313" key="16">
    <source>
        <dbReference type="Proteomes" id="UP000246740"/>
    </source>
</evidence>
<dbReference type="GO" id="GO:0035861">
    <property type="term" value="C:site of double-strand break"/>
    <property type="evidence" value="ECO:0007669"/>
    <property type="project" value="TreeGrafter"/>
</dbReference>
<keyword evidence="10" id="KW-0234">DNA repair</keyword>
<dbReference type="GO" id="GO:0016787">
    <property type="term" value="F:hydrolase activity"/>
    <property type="evidence" value="ECO:0007669"/>
    <property type="project" value="UniProtKB-KW"/>
</dbReference>
<accession>A0A317XHC0</accession>
<evidence type="ECO:0000313" key="15">
    <source>
        <dbReference type="EMBL" id="PWY97252.1"/>
    </source>
</evidence>
<keyword evidence="15" id="KW-0378">Hydrolase</keyword>
<feature type="compositionally biased region" description="Basic and acidic residues" evidence="13">
    <location>
        <begin position="1095"/>
        <end position="1104"/>
    </location>
</feature>
<protein>
    <submittedName>
        <fullName evidence="15">P-loop containing nucleoside triphosphate hydrolase protein</fullName>
    </submittedName>
</protein>
<dbReference type="InterPro" id="IPR027417">
    <property type="entry name" value="P-loop_NTPase"/>
</dbReference>
<evidence type="ECO:0000256" key="2">
    <source>
        <dbReference type="ARBA" id="ARBA00004286"/>
    </source>
</evidence>
<keyword evidence="6" id="KW-0227">DNA damage</keyword>
<feature type="region of interest" description="Disordered" evidence="13">
    <location>
        <begin position="459"/>
        <end position="478"/>
    </location>
</feature>
<evidence type="ECO:0000256" key="13">
    <source>
        <dbReference type="SAM" id="MobiDB-lite"/>
    </source>
</evidence>
<evidence type="ECO:0000256" key="10">
    <source>
        <dbReference type="ARBA" id="ARBA00023204"/>
    </source>
</evidence>
<comment type="subcellular location">
    <subcellularLocation>
        <location evidence="2">Chromosome</location>
    </subcellularLocation>
    <subcellularLocation>
        <location evidence="1">Nucleus</location>
    </subcellularLocation>
</comment>
<dbReference type="Proteomes" id="UP000246740">
    <property type="component" value="Unassembled WGS sequence"/>
</dbReference>
<dbReference type="PANTHER" id="PTHR19306:SF6">
    <property type="entry name" value="STRUCTURAL MAINTENANCE OF CHROMOSOMES PROTEIN 6"/>
    <property type="match status" value="1"/>
</dbReference>
<feature type="coiled-coil region" evidence="12">
    <location>
        <begin position="785"/>
        <end position="1048"/>
    </location>
</feature>
<dbReference type="SUPFAM" id="SSF52540">
    <property type="entry name" value="P-loop containing nucleoside triphosphate hydrolases"/>
    <property type="match status" value="2"/>
</dbReference>
<evidence type="ECO:0000256" key="7">
    <source>
        <dbReference type="ARBA" id="ARBA00022840"/>
    </source>
</evidence>
<feature type="region of interest" description="Disordered" evidence="13">
    <location>
        <begin position="1"/>
        <end position="157"/>
    </location>
</feature>
<dbReference type="GO" id="GO:0003684">
    <property type="term" value="F:damaged DNA binding"/>
    <property type="evidence" value="ECO:0007669"/>
    <property type="project" value="TreeGrafter"/>
</dbReference>
<evidence type="ECO:0000256" key="5">
    <source>
        <dbReference type="ARBA" id="ARBA00022741"/>
    </source>
</evidence>
<evidence type="ECO:0000256" key="8">
    <source>
        <dbReference type="ARBA" id="ARBA00023054"/>
    </source>
</evidence>
<keyword evidence="7" id="KW-0067">ATP-binding</keyword>
<dbReference type="OrthoDB" id="10072614at2759"/>
<dbReference type="PANTHER" id="PTHR19306">
    <property type="entry name" value="STRUCTURAL MAINTENANCE OF CHROMOSOMES 5,6 SMC5, SMC6"/>
    <property type="match status" value="1"/>
</dbReference>
<dbReference type="GO" id="GO:0030915">
    <property type="term" value="C:Smc5-Smc6 complex"/>
    <property type="evidence" value="ECO:0007669"/>
    <property type="project" value="TreeGrafter"/>
</dbReference>
<gene>
    <name evidence="15" type="ORF">BCV70DRAFT_203026</name>
</gene>
<dbReference type="InterPro" id="IPR003395">
    <property type="entry name" value="RecF/RecN/SMC_N"/>
</dbReference>
<proteinExistence type="inferred from homology"/>
<feature type="compositionally biased region" description="Low complexity" evidence="13">
    <location>
        <begin position="1106"/>
        <end position="1118"/>
    </location>
</feature>
<reference evidence="15 16" key="1">
    <citation type="journal article" date="2018" name="Mol. Biol. Evol.">
        <title>Broad Genomic Sampling Reveals a Smut Pathogenic Ancestry of the Fungal Clade Ustilaginomycotina.</title>
        <authorList>
            <person name="Kijpornyongpan T."/>
            <person name="Mondo S.J."/>
            <person name="Barry K."/>
            <person name="Sandor L."/>
            <person name="Lee J."/>
            <person name="Lipzen A."/>
            <person name="Pangilinan J."/>
            <person name="LaButti K."/>
            <person name="Hainaut M."/>
            <person name="Henrissat B."/>
            <person name="Grigoriev I.V."/>
            <person name="Spatafora J.W."/>
            <person name="Aime M.C."/>
        </authorList>
    </citation>
    <scope>NUCLEOTIDE SEQUENCE [LARGE SCALE GENOMIC DNA]</scope>
    <source>
        <strain evidence="15 16">MCA 3645</strain>
    </source>
</reference>
<dbReference type="GO" id="GO:0005524">
    <property type="term" value="F:ATP binding"/>
    <property type="evidence" value="ECO:0007669"/>
    <property type="project" value="UniProtKB-KW"/>
</dbReference>
<dbReference type="EMBL" id="KZ819213">
    <property type="protein sequence ID" value="PWY97252.1"/>
    <property type="molecule type" value="Genomic_DNA"/>
</dbReference>
<evidence type="ECO:0000259" key="14">
    <source>
        <dbReference type="Pfam" id="PF02463"/>
    </source>
</evidence>
<evidence type="ECO:0000256" key="9">
    <source>
        <dbReference type="ARBA" id="ARBA00023172"/>
    </source>
</evidence>
<feature type="region of interest" description="Disordered" evidence="13">
    <location>
        <begin position="1095"/>
        <end position="1121"/>
    </location>
</feature>
<feature type="compositionally biased region" description="Acidic residues" evidence="13">
    <location>
        <begin position="133"/>
        <end position="155"/>
    </location>
</feature>
<comment type="similarity">
    <text evidence="3">Belongs to the SMC family. SMC6 subfamily.</text>
</comment>
<keyword evidence="4" id="KW-0158">Chromosome</keyword>
<dbReference type="GO" id="GO:0005634">
    <property type="term" value="C:nucleus"/>
    <property type="evidence" value="ECO:0007669"/>
    <property type="project" value="UniProtKB-SubCell"/>
</dbReference>
<feature type="domain" description="RecF/RecN/SMC N-terminal" evidence="14">
    <location>
        <begin position="179"/>
        <end position="1183"/>
    </location>
</feature>
<evidence type="ECO:0000256" key="11">
    <source>
        <dbReference type="ARBA" id="ARBA00023242"/>
    </source>
</evidence>
<dbReference type="STRING" id="1882483.A0A317XHC0"/>
<sequence>MSIRQKRRASVGSDDSGEEDDDRGVGSSKTATQSPKRQRLKAEVQSPQRTRQRADANGTPINGSQTNGSQVNGSHRRRGDTSVSQNHGSDEEDRPVKAENHSNVDAGVDDEEEPVQTARPNGKSKRIDHNTAEEDGEGDEDASAAAEDEADELDSEADRIEEEQRLADANLESAQAGIIDSIELKNFMCHSHFNIEFGPRLNFVVGRNGSGKSAILTSLMIALGGKTSSTNRGSSLKDLVKKGASAATITIVVKNEGSDAFRPDIYGSRIIVERKILAEGGGSWKLRDSAGKTVSTARSELESFCDYANIQADNPIHILTQDTARQFLGSSDPSELYKFFLEGTQLSQLVREYELIDSHVRSMKTALALKSNSILQLEKLAQHALQQWQKVRETRGYQDKLDALDREFVWVQVHSARRELEAAVGKTEVIRHKLTGYDERLTNSEERQRECRVQIERLEQEAQHNNDESAPLTEQRAEHEAKLKTLTLTYKEFHAKEREMNEQIRVLNAQIGRYEDQIRDETDKLAGDRQAARQQLEEARQGLLRRRDELQEEEAEREEELREIDRKITDNAEREEVEALRQQQLRERYDAGDSRLRAMMESSKNRITAFGGPNVPALLRAIANETGWISKPLGPLGTHLKLRDMRWQRVVESVIGNTLNAFFVSNHSDRRRLKALMDRTNCNAMILSGKATLFDYSQGEPDASITTILRVLDCDNEIVKRQLILAAHIERAALVERRPDGDRLMRAEPRNVQHCFSADMFSITGGRAGSSSAVIQDARSPPRLSQNVQADIQRLQQELATLEPEIASCNTTLGELRRERTNLEREKQECRRALGNLRRQRDVNRTDIGRIDEEMQEAAPGNISALEEAKQETEEQKQAILDQFRDIQAQKTETKDQMRPINEVIRGLDERIKSFDERSRTLEDRMNAVVQENIKVQTNSVHYRTKRDACAAEISRHEEEETRLEQQYTDLAEQAREICEEEVESDRTLDEISAEKRELEQLKRRAASAAGVSLEQASADLQNRQRALKEAQEEVGTMNEAVRRLKHALVVRYAKWNFFRRSIATRAKSNFARNLAKRGYTGRLVFNHKTEKLSLHVQTEDKRQRSQATQTSSSNSKAMSGGERSFATACLLLSLWQAMSSPIRCLDEFDIFMDQVNRRVSLHMIINETKATPNVQYILITPQDMPHLGDDIEGVKILRIQPPARTEGALAD</sequence>
<evidence type="ECO:0000256" key="3">
    <source>
        <dbReference type="ARBA" id="ARBA00006793"/>
    </source>
</evidence>
<dbReference type="GO" id="GO:0000724">
    <property type="term" value="P:double-strand break repair via homologous recombination"/>
    <property type="evidence" value="ECO:0007669"/>
    <property type="project" value="TreeGrafter"/>
</dbReference>
<evidence type="ECO:0000256" key="6">
    <source>
        <dbReference type="ARBA" id="ARBA00022763"/>
    </source>
</evidence>
<keyword evidence="16" id="KW-1185">Reference proteome</keyword>
<dbReference type="InParanoid" id="A0A317XHC0"/>